<dbReference type="Proteomes" id="UP000233597">
    <property type="component" value="Unassembled WGS sequence"/>
</dbReference>
<evidence type="ECO:0000256" key="3">
    <source>
        <dbReference type="ARBA" id="ARBA00022845"/>
    </source>
</evidence>
<dbReference type="GO" id="GO:0006417">
    <property type="term" value="P:regulation of translation"/>
    <property type="evidence" value="ECO:0007669"/>
    <property type="project" value="UniProtKB-KW"/>
</dbReference>
<reference evidence="4 6" key="2">
    <citation type="submission" date="2017-10" db="EMBL/GenBank/DDBJ databases">
        <title>Biodiversity and function of Thalassospira species in the particle-attached aromatic-hydrocarbon-degrading consortia from the surface seawater of the China South Sea.</title>
        <authorList>
            <person name="Dong C."/>
            <person name="Liu R."/>
            <person name="Shao Z."/>
        </authorList>
    </citation>
    <scope>NUCLEOTIDE SEQUENCE [LARGE SCALE GENOMIC DNA]</scope>
    <source>
        <strain evidence="4 6">CSC3H3</strain>
    </source>
</reference>
<keyword evidence="3" id="KW-0810">Translation regulation</keyword>
<keyword evidence="1" id="KW-0963">Cytoplasm</keyword>
<dbReference type="InterPro" id="IPR024046">
    <property type="entry name" value="Flagellar_assmbl_FliW_dom_sf"/>
</dbReference>
<evidence type="ECO:0000313" key="6">
    <source>
        <dbReference type="Proteomes" id="UP000233458"/>
    </source>
</evidence>
<dbReference type="Proteomes" id="UP000233458">
    <property type="component" value="Chromosome"/>
</dbReference>
<keyword evidence="2" id="KW-1005">Bacterial flagellum biogenesis</keyword>
<evidence type="ECO:0000313" key="7">
    <source>
        <dbReference type="Proteomes" id="UP000233597"/>
    </source>
</evidence>
<dbReference type="RefSeq" id="WP_101267441.1">
    <property type="nucleotide sequence ID" value="NZ_CP024199.1"/>
</dbReference>
<dbReference type="SUPFAM" id="SSF141457">
    <property type="entry name" value="BH3618-like"/>
    <property type="match status" value="1"/>
</dbReference>
<evidence type="ECO:0000256" key="2">
    <source>
        <dbReference type="ARBA" id="ARBA00022795"/>
    </source>
</evidence>
<sequence length="162" mass="18155">MLEDIIREELDQNNIPQTIRIATLMGDREFRWDKAIYMPAGLSGFSDNNIFALANFPSEISNSFKLLQCLTDPELAFIVAPYNPDSNLLAAEDINPAVATHGIAPENLAIVLIVTLQKPDGKDNVEMTVNMRAPILIDTARQTAFQIRLNKPQYDYRHPLTA</sequence>
<evidence type="ECO:0000313" key="5">
    <source>
        <dbReference type="EMBL" id="PKR53586.1"/>
    </source>
</evidence>
<dbReference type="KEGG" id="thac:CSC3H3_00460"/>
<organism evidence="5 7">
    <name type="scientific">Thalassospira marina</name>
    <dbReference type="NCBI Taxonomy" id="2048283"/>
    <lineage>
        <taxon>Bacteria</taxon>
        <taxon>Pseudomonadati</taxon>
        <taxon>Pseudomonadota</taxon>
        <taxon>Alphaproteobacteria</taxon>
        <taxon>Rhodospirillales</taxon>
        <taxon>Thalassospiraceae</taxon>
        <taxon>Thalassospira</taxon>
    </lineage>
</organism>
<evidence type="ECO:0000256" key="1">
    <source>
        <dbReference type="ARBA" id="ARBA00022490"/>
    </source>
</evidence>
<dbReference type="AlphaFoldDB" id="A0A2N3KSW3"/>
<dbReference type="EMBL" id="CP024199">
    <property type="protein sequence ID" value="AUG51357.1"/>
    <property type="molecule type" value="Genomic_DNA"/>
</dbReference>
<keyword evidence="6" id="KW-1185">Reference proteome</keyword>
<gene>
    <name evidence="5" type="ORF">COO20_13695</name>
    <name evidence="4" type="ORF">CSC3H3_00460</name>
</gene>
<name>A0A2N3KSW3_9PROT</name>
<reference evidence="5 7" key="1">
    <citation type="submission" date="2017-09" db="EMBL/GenBank/DDBJ databases">
        <title>Biodiversity and function of Thalassospira species in the particle-attached aromatic-hydrocarbon-degrading consortia from the surface seawater of the South China Sea.</title>
        <authorList>
            <person name="Dong C."/>
            <person name="Liu R."/>
            <person name="Shao Z."/>
        </authorList>
    </citation>
    <scope>NUCLEOTIDE SEQUENCE [LARGE SCALE GENOMIC DNA]</scope>
    <source>
        <strain evidence="5 7">CSC1P2</strain>
    </source>
</reference>
<dbReference type="EMBL" id="NWTK01000008">
    <property type="protein sequence ID" value="PKR53586.1"/>
    <property type="molecule type" value="Genomic_DNA"/>
</dbReference>
<dbReference type="Pfam" id="PF02623">
    <property type="entry name" value="FliW"/>
    <property type="match status" value="1"/>
</dbReference>
<dbReference type="PANTHER" id="PTHR39190">
    <property type="entry name" value="FLAGELLAR ASSEMBLY FACTOR FLIW"/>
    <property type="match status" value="1"/>
</dbReference>
<proteinExistence type="predicted"/>
<evidence type="ECO:0000313" key="4">
    <source>
        <dbReference type="EMBL" id="AUG51357.1"/>
    </source>
</evidence>
<dbReference type="PANTHER" id="PTHR39190:SF1">
    <property type="entry name" value="FLAGELLAR ASSEMBLY FACTOR FLIW"/>
    <property type="match status" value="1"/>
</dbReference>
<dbReference type="InterPro" id="IPR003775">
    <property type="entry name" value="Flagellar_assembly_factor_FliW"/>
</dbReference>
<protein>
    <recommendedName>
        <fullName evidence="8">Flagellar assembly factor FliW</fullName>
    </recommendedName>
</protein>
<dbReference type="Gene3D" id="2.30.290.10">
    <property type="entry name" value="BH3618-like"/>
    <property type="match status" value="1"/>
</dbReference>
<accession>A0A2N3KSW3</accession>
<dbReference type="OrthoDB" id="8479908at2"/>
<dbReference type="GO" id="GO:0044780">
    <property type="term" value="P:bacterial-type flagellum assembly"/>
    <property type="evidence" value="ECO:0007669"/>
    <property type="project" value="InterPro"/>
</dbReference>
<evidence type="ECO:0008006" key="8">
    <source>
        <dbReference type="Google" id="ProtNLM"/>
    </source>
</evidence>